<dbReference type="Gene3D" id="3.40.50.720">
    <property type="entry name" value="NAD(P)-binding Rossmann-like Domain"/>
    <property type="match status" value="1"/>
</dbReference>
<sequence length="394" mass="44486">MLSVLKGYMQREDYGGYPPVVKQEEEERKALRVVISCSSSKPAESAVYNLLKGRAFGTDQPIELILFDFKGIHQDIVIALASQVVTAGFTLLKDVIPTDDPEKAFKDIDVAILLTPEHSRWTEVTSLNFNFHLYKNLAQKINTYSKNAKIVIVGNMAPVYAMVFADIAKSVPKENITGLSEQVAVRAYNAISDTLKPEFRYSHGIHVFGIHKPDVTNSHLLEKRQAAAVPHTPEIKSHGGKSVCVYSAVRDLEYKKRTFSEGVENLKWSRMAVNKDLQLTNSNSRDYFVGNAICCHLRNWWKGTTNPVSMIVESNGQYGISKGLFSSFPVTIDRHKKWTIVENMELDIATFYAIADHVKYLINMRHQIEVYLLKDKTNNSEVNKINEEPEAETV</sequence>
<evidence type="ECO:0000256" key="1">
    <source>
        <dbReference type="ARBA" id="ARBA00009613"/>
    </source>
</evidence>
<dbReference type="Gene3D" id="3.90.110.10">
    <property type="entry name" value="Lactate dehydrogenase/glycoside hydrolase, family 4, C-terminal"/>
    <property type="match status" value="1"/>
</dbReference>
<dbReference type="PANTHER" id="PTHR23382">
    <property type="entry name" value="MALATE DEHYDROGENASE"/>
    <property type="match status" value="1"/>
</dbReference>
<dbReference type="InterPro" id="IPR015955">
    <property type="entry name" value="Lactate_DH/Glyco_Ohase_4_C"/>
</dbReference>
<reference evidence="4 5" key="1">
    <citation type="journal article" date="2017" name="Gigascience">
        <title>Genome sequence of the small brown planthopper, Laodelphax striatellus.</title>
        <authorList>
            <person name="Zhu J."/>
            <person name="Jiang F."/>
            <person name="Wang X."/>
            <person name="Yang P."/>
            <person name="Bao Y."/>
            <person name="Zhao W."/>
            <person name="Wang W."/>
            <person name="Lu H."/>
            <person name="Wang Q."/>
            <person name="Cui N."/>
            <person name="Li J."/>
            <person name="Chen X."/>
            <person name="Luo L."/>
            <person name="Yu J."/>
            <person name="Kang L."/>
            <person name="Cui F."/>
        </authorList>
    </citation>
    <scope>NUCLEOTIDE SEQUENCE [LARGE SCALE GENOMIC DNA]</scope>
    <source>
        <strain evidence="4">Lst14</strain>
    </source>
</reference>
<dbReference type="GO" id="GO:0006108">
    <property type="term" value="P:malate metabolic process"/>
    <property type="evidence" value="ECO:0007669"/>
    <property type="project" value="InterPro"/>
</dbReference>
<dbReference type="InterPro" id="IPR010945">
    <property type="entry name" value="Malate_DH_type2"/>
</dbReference>
<dbReference type="InterPro" id="IPR022383">
    <property type="entry name" value="Lactate/malate_DH_C"/>
</dbReference>
<dbReference type="SMR" id="A0A482XJV9"/>
<name>A0A482XJV9_LAOST</name>
<accession>A0A482XJV9</accession>
<dbReference type="Proteomes" id="UP000291343">
    <property type="component" value="Unassembled WGS sequence"/>
</dbReference>
<dbReference type="GO" id="GO:0016615">
    <property type="term" value="F:malate dehydrogenase activity"/>
    <property type="evidence" value="ECO:0007669"/>
    <property type="project" value="InterPro"/>
</dbReference>
<dbReference type="SUPFAM" id="SSF51735">
    <property type="entry name" value="NAD(P)-binding Rossmann-fold domains"/>
    <property type="match status" value="1"/>
</dbReference>
<dbReference type="GO" id="GO:0016616">
    <property type="term" value="F:oxidoreductase activity, acting on the CH-OH group of donors, NAD or NADP as acceptor"/>
    <property type="evidence" value="ECO:0007669"/>
    <property type="project" value="InterPro"/>
</dbReference>
<organism evidence="4 5">
    <name type="scientific">Laodelphax striatellus</name>
    <name type="common">Small brown planthopper</name>
    <name type="synonym">Delphax striatella</name>
    <dbReference type="NCBI Taxonomy" id="195883"/>
    <lineage>
        <taxon>Eukaryota</taxon>
        <taxon>Metazoa</taxon>
        <taxon>Ecdysozoa</taxon>
        <taxon>Arthropoda</taxon>
        <taxon>Hexapoda</taxon>
        <taxon>Insecta</taxon>
        <taxon>Pterygota</taxon>
        <taxon>Neoptera</taxon>
        <taxon>Paraneoptera</taxon>
        <taxon>Hemiptera</taxon>
        <taxon>Auchenorrhyncha</taxon>
        <taxon>Fulgoroidea</taxon>
        <taxon>Delphacidae</taxon>
        <taxon>Criomorphinae</taxon>
        <taxon>Laodelphax</taxon>
    </lineage>
</organism>
<dbReference type="EMBL" id="QKKF02006950">
    <property type="protein sequence ID" value="RZF46196.1"/>
    <property type="molecule type" value="Genomic_DNA"/>
</dbReference>
<keyword evidence="5" id="KW-1185">Reference proteome</keyword>
<dbReference type="Pfam" id="PF02866">
    <property type="entry name" value="Ldh_1_C"/>
    <property type="match status" value="1"/>
</dbReference>
<dbReference type="SUPFAM" id="SSF56327">
    <property type="entry name" value="LDH C-terminal domain-like"/>
    <property type="match status" value="1"/>
</dbReference>
<dbReference type="InParanoid" id="A0A482XJV9"/>
<feature type="domain" description="Lactate/malate dehydrogenase C-terminal" evidence="3">
    <location>
        <begin position="287"/>
        <end position="356"/>
    </location>
</feature>
<protein>
    <recommendedName>
        <fullName evidence="3">Lactate/malate dehydrogenase C-terminal domain-containing protein</fullName>
    </recommendedName>
</protein>
<dbReference type="AlphaFoldDB" id="A0A482XJV9"/>
<evidence type="ECO:0000256" key="2">
    <source>
        <dbReference type="ARBA" id="ARBA00023002"/>
    </source>
</evidence>
<comment type="caution">
    <text evidence="4">The sequence shown here is derived from an EMBL/GenBank/DDBJ whole genome shotgun (WGS) entry which is preliminary data.</text>
</comment>
<gene>
    <name evidence="4" type="ORF">LSTR_LSTR011550</name>
</gene>
<keyword evidence="2" id="KW-0560">Oxidoreductase</keyword>
<comment type="similarity">
    <text evidence="1">Belongs to the LDH/MDH superfamily. MDH type 2 family.</text>
</comment>
<dbReference type="OrthoDB" id="1510206at2759"/>
<evidence type="ECO:0000313" key="4">
    <source>
        <dbReference type="EMBL" id="RZF46196.1"/>
    </source>
</evidence>
<evidence type="ECO:0000313" key="5">
    <source>
        <dbReference type="Proteomes" id="UP000291343"/>
    </source>
</evidence>
<dbReference type="STRING" id="195883.A0A482XJV9"/>
<proteinExistence type="inferred from homology"/>
<evidence type="ECO:0000259" key="3">
    <source>
        <dbReference type="Pfam" id="PF02866"/>
    </source>
</evidence>
<dbReference type="InterPro" id="IPR036291">
    <property type="entry name" value="NAD(P)-bd_dom_sf"/>
</dbReference>